<evidence type="ECO:0000256" key="3">
    <source>
        <dbReference type="ARBA" id="ARBA00022801"/>
    </source>
</evidence>
<keyword evidence="9" id="KW-1185">Reference proteome</keyword>
<feature type="chain" id="PRO_5045729221" evidence="6">
    <location>
        <begin position="38"/>
        <end position="839"/>
    </location>
</feature>
<dbReference type="InterPro" id="IPR008979">
    <property type="entry name" value="Galactose-bd-like_sf"/>
</dbReference>
<dbReference type="SUPFAM" id="SSF51445">
    <property type="entry name" value="(Trans)glycosidases"/>
    <property type="match status" value="1"/>
</dbReference>
<keyword evidence="5" id="KW-0326">Glycosidase</keyword>
<name>A0ABV4CD56_9PSEU</name>
<sequence length="839" mass="91588">MVSPASTTRPRTTRKLLSALAITTAALLTAAATPVAAAQEPAWRMGEPPLTTPWTAQVSPDNALPEYPRPQLTREKWQNLNGTWEFAAAEAGEAPPFGRSLGERVLVPYPIESALSGIQRHEDRMWYRRTFTVPPDWRIHHGRALKLHFGAVDYDAVVWVNGKRVATHRGGYGAFSADITDALRPRGEQEIVVGVEDRTDATWQPVGKQRLVPDRGIFYEGASGIWQTVWMEPVPTAHVVELDMVPDIDTSTLGMTVRTGGNAAGLRAEVVVRDGRRVVGRAVGAADRPMEVPIPNAKLWSPESPFLYDIDVVLRDRGRPVDRVSSYVGMREIGTATGADGKLRMTLNGEILFHMSTLDQGYWPDGIYTAPTDEALRFDLEQHKRLGFNTVRKHIKTEPDRWYYHADRLGLLVWQDMPSMRTGAGRPPVEAQQQFEAELHELVEEKKDWTSIIGWVPFNEGWGEWSREATGRIADEIARQDPTRLVNAHSGVNCCDSLGDSGKGDVIDWHQYVGPAAPQPEGDRVSMDGEHGGFGLEVEGHMWFGEGHAYEMTPDKATLTRRYVENQRDVLTAAQRCGISGAVYTQITDVEHEVNGFFTYDRRVEKMDFARVRAINEEIVRTADGRTAPPAPDPGTPGLGGVHRYEFEGTGPTAVDSAGSADAALTNAERVPGMQGGGLSFGGDGQADTGAALIDTAGSYSVSAWVRLDEAAGGFQTVVSQDSGSHSAFFLQYSGADQRWAMSFAGLRALSPDKPEPGRWYHLTGVRDAASGTLSLFVDGQRVAQQSACLAGESGGSTVIGRGQYGGQPVDFLRGDVDDVRIFDRALSDEEVAAVAARG</sequence>
<proteinExistence type="inferred from homology"/>
<dbReference type="InterPro" id="IPR017853">
    <property type="entry name" value="GH"/>
</dbReference>
<feature type="domain" description="LamG-like jellyroll fold" evidence="7">
    <location>
        <begin position="698"/>
        <end position="830"/>
    </location>
</feature>
<dbReference type="Pfam" id="PF02837">
    <property type="entry name" value="Glyco_hydro_2_N"/>
    <property type="match status" value="1"/>
</dbReference>
<dbReference type="SUPFAM" id="SSF49303">
    <property type="entry name" value="beta-Galactosidase/glucuronidase domain"/>
    <property type="match status" value="1"/>
</dbReference>
<dbReference type="Gene3D" id="2.60.40.10">
    <property type="entry name" value="Immunoglobulins"/>
    <property type="match status" value="1"/>
</dbReference>
<dbReference type="InterPro" id="IPR006558">
    <property type="entry name" value="LamG-like"/>
</dbReference>
<dbReference type="InterPro" id="IPR006311">
    <property type="entry name" value="TAT_signal"/>
</dbReference>
<dbReference type="RefSeq" id="WP_345363684.1">
    <property type="nucleotide sequence ID" value="NZ_BAABII010000010.1"/>
</dbReference>
<evidence type="ECO:0000313" key="8">
    <source>
        <dbReference type="EMBL" id="MEY8039020.1"/>
    </source>
</evidence>
<comment type="caution">
    <text evidence="8">The sequence shown here is derived from an EMBL/GenBank/DDBJ whole genome shotgun (WGS) entry which is preliminary data.</text>
</comment>
<evidence type="ECO:0000256" key="2">
    <source>
        <dbReference type="ARBA" id="ARBA00022729"/>
    </source>
</evidence>
<gene>
    <name evidence="8" type="ORF">AB8O55_06395</name>
</gene>
<evidence type="ECO:0000256" key="6">
    <source>
        <dbReference type="SAM" id="SignalP"/>
    </source>
</evidence>
<dbReference type="InterPro" id="IPR006102">
    <property type="entry name" value="Ig-like_GH2"/>
</dbReference>
<dbReference type="SMART" id="SM00560">
    <property type="entry name" value="LamGL"/>
    <property type="match status" value="1"/>
</dbReference>
<dbReference type="PANTHER" id="PTHR42732">
    <property type="entry name" value="BETA-GALACTOSIDASE"/>
    <property type="match status" value="1"/>
</dbReference>
<dbReference type="PROSITE" id="PS51318">
    <property type="entry name" value="TAT"/>
    <property type="match status" value="1"/>
</dbReference>
<accession>A0ABV4CD56</accession>
<evidence type="ECO:0000256" key="1">
    <source>
        <dbReference type="ARBA" id="ARBA00007401"/>
    </source>
</evidence>
<evidence type="ECO:0000256" key="4">
    <source>
        <dbReference type="ARBA" id="ARBA00023157"/>
    </source>
</evidence>
<evidence type="ECO:0000259" key="7">
    <source>
        <dbReference type="SMART" id="SM00560"/>
    </source>
</evidence>
<dbReference type="Pfam" id="PF13385">
    <property type="entry name" value="Laminin_G_3"/>
    <property type="match status" value="1"/>
</dbReference>
<dbReference type="Proteomes" id="UP001564626">
    <property type="component" value="Unassembled WGS sequence"/>
</dbReference>
<dbReference type="InterPro" id="IPR013783">
    <property type="entry name" value="Ig-like_fold"/>
</dbReference>
<keyword evidence="4" id="KW-1015">Disulfide bond</keyword>
<feature type="signal peptide" evidence="6">
    <location>
        <begin position="1"/>
        <end position="37"/>
    </location>
</feature>
<evidence type="ECO:0000313" key="9">
    <source>
        <dbReference type="Proteomes" id="UP001564626"/>
    </source>
</evidence>
<organism evidence="8 9">
    <name type="scientific">Saccharopolyspora cebuensis</name>
    <dbReference type="NCBI Taxonomy" id="418759"/>
    <lineage>
        <taxon>Bacteria</taxon>
        <taxon>Bacillati</taxon>
        <taxon>Actinomycetota</taxon>
        <taxon>Actinomycetes</taxon>
        <taxon>Pseudonocardiales</taxon>
        <taxon>Pseudonocardiaceae</taxon>
        <taxon>Saccharopolyspora</taxon>
    </lineage>
</organism>
<reference evidence="8 9" key="1">
    <citation type="submission" date="2024-08" db="EMBL/GenBank/DDBJ databases">
        <title>Genome mining of Saccharopolyspora cebuensis PGLac3 from Nigerian medicinal plant.</title>
        <authorList>
            <person name="Ezeobiora C.E."/>
            <person name="Igbokwe N.H."/>
            <person name="Amin D.H."/>
            <person name="Mendie U.E."/>
        </authorList>
    </citation>
    <scope>NUCLEOTIDE SEQUENCE [LARGE SCALE GENOMIC DNA]</scope>
    <source>
        <strain evidence="8 9">PGLac3</strain>
    </source>
</reference>
<dbReference type="Pfam" id="PF00703">
    <property type="entry name" value="Glyco_hydro_2"/>
    <property type="match status" value="1"/>
</dbReference>
<dbReference type="Gene3D" id="2.60.120.200">
    <property type="match status" value="1"/>
</dbReference>
<protein>
    <submittedName>
        <fullName evidence="8">LamG-like jellyroll fold domain-containing protein</fullName>
    </submittedName>
</protein>
<keyword evidence="3" id="KW-0378">Hydrolase</keyword>
<dbReference type="InterPro" id="IPR006104">
    <property type="entry name" value="Glyco_hydro_2_N"/>
</dbReference>
<dbReference type="Gene3D" id="2.60.120.260">
    <property type="entry name" value="Galactose-binding domain-like"/>
    <property type="match status" value="1"/>
</dbReference>
<dbReference type="EMBL" id="JBGEHV010000008">
    <property type="protein sequence ID" value="MEY8039020.1"/>
    <property type="molecule type" value="Genomic_DNA"/>
</dbReference>
<dbReference type="InterPro" id="IPR013320">
    <property type="entry name" value="ConA-like_dom_sf"/>
</dbReference>
<evidence type="ECO:0000256" key="5">
    <source>
        <dbReference type="ARBA" id="ARBA00023295"/>
    </source>
</evidence>
<dbReference type="InterPro" id="IPR051913">
    <property type="entry name" value="GH2_Domain-Containing"/>
</dbReference>
<dbReference type="PANTHER" id="PTHR42732:SF2">
    <property type="entry name" value="BETA-MANNOSIDASE"/>
    <property type="match status" value="1"/>
</dbReference>
<dbReference type="InterPro" id="IPR036156">
    <property type="entry name" value="Beta-gal/glucu_dom_sf"/>
</dbReference>
<dbReference type="SUPFAM" id="SSF49785">
    <property type="entry name" value="Galactose-binding domain-like"/>
    <property type="match status" value="1"/>
</dbReference>
<dbReference type="Gene3D" id="3.20.20.80">
    <property type="entry name" value="Glycosidases"/>
    <property type="match status" value="1"/>
</dbReference>
<keyword evidence="2 6" id="KW-0732">Signal</keyword>
<comment type="similarity">
    <text evidence="1">Belongs to the glycosyl hydrolase 2 family.</text>
</comment>
<dbReference type="SUPFAM" id="SSF49899">
    <property type="entry name" value="Concanavalin A-like lectins/glucanases"/>
    <property type="match status" value="1"/>
</dbReference>